<name>A0A0P9MPL1_9PSED</name>
<evidence type="ECO:0000313" key="2">
    <source>
        <dbReference type="EMBL" id="KPW86201.1"/>
    </source>
</evidence>
<comment type="caution">
    <text evidence="2">The sequence shown here is derived from an EMBL/GenBank/DDBJ whole genome shotgun (WGS) entry which is preliminary data.</text>
</comment>
<evidence type="ECO:0000256" key="1">
    <source>
        <dbReference type="SAM" id="Phobius"/>
    </source>
</evidence>
<gene>
    <name evidence="2" type="ORF">ALO92_04892</name>
</gene>
<feature type="transmembrane region" description="Helical" evidence="1">
    <location>
        <begin position="83"/>
        <end position="102"/>
    </location>
</feature>
<keyword evidence="1" id="KW-0472">Membrane</keyword>
<protein>
    <submittedName>
        <fullName evidence="2">Uncharacterized protein</fullName>
    </submittedName>
</protein>
<reference evidence="2 3" key="1">
    <citation type="submission" date="2015-09" db="EMBL/GenBank/DDBJ databases">
        <title>Genome announcement of multiple Pseudomonas syringae strains.</title>
        <authorList>
            <person name="Thakur S."/>
            <person name="Wang P.W."/>
            <person name="Gong Y."/>
            <person name="Weir B.S."/>
            <person name="Guttman D.S."/>
        </authorList>
    </citation>
    <scope>NUCLEOTIDE SEQUENCE [LARGE SCALE GENOMIC DNA]</scope>
    <source>
        <strain evidence="2 3">ICMP19117</strain>
    </source>
</reference>
<evidence type="ECO:0000313" key="3">
    <source>
        <dbReference type="Proteomes" id="UP000050411"/>
    </source>
</evidence>
<feature type="transmembrane region" description="Helical" evidence="1">
    <location>
        <begin position="53"/>
        <end position="71"/>
    </location>
</feature>
<proteinExistence type="predicted"/>
<dbReference type="PATRIC" id="fig|200452.3.peg.2765"/>
<dbReference type="AlphaFoldDB" id="A0A0P9MPL1"/>
<dbReference type="EMBL" id="LJQB01000027">
    <property type="protein sequence ID" value="KPW86201.1"/>
    <property type="molecule type" value="Genomic_DNA"/>
</dbReference>
<dbReference type="Proteomes" id="UP000050411">
    <property type="component" value="Unassembled WGS sequence"/>
</dbReference>
<accession>A0A0P9MPL1</accession>
<organism evidence="2 3">
    <name type="scientific">Pseudomonas congelans</name>
    <dbReference type="NCBI Taxonomy" id="200452"/>
    <lineage>
        <taxon>Bacteria</taxon>
        <taxon>Pseudomonadati</taxon>
        <taxon>Pseudomonadota</taxon>
        <taxon>Gammaproteobacteria</taxon>
        <taxon>Pseudomonadales</taxon>
        <taxon>Pseudomonadaceae</taxon>
        <taxon>Pseudomonas</taxon>
    </lineage>
</organism>
<keyword evidence="1" id="KW-0812">Transmembrane</keyword>
<sequence>MIERAGKGGQGCEARRVTMPSVAYRRKICPQTGSVSCPLMSIQETVMTNKQRLIYSILIALGVLAIMLGLSHLQNSGAITEKTFQYIAISVAVLVVILNGIMRRKVKR</sequence>
<keyword evidence="1" id="KW-1133">Transmembrane helix</keyword>